<dbReference type="InterPro" id="IPR037185">
    <property type="entry name" value="EmrE-like"/>
</dbReference>
<evidence type="ECO:0000259" key="2">
    <source>
        <dbReference type="Pfam" id="PF00892"/>
    </source>
</evidence>
<proteinExistence type="predicted"/>
<feature type="transmembrane region" description="Helical" evidence="1">
    <location>
        <begin position="86"/>
        <end position="105"/>
    </location>
</feature>
<dbReference type="PANTHER" id="PTHR22911:SF79">
    <property type="entry name" value="MOBA-LIKE NTP TRANSFERASE DOMAIN-CONTAINING PROTEIN"/>
    <property type="match status" value="1"/>
</dbReference>
<feature type="transmembrane region" description="Helical" evidence="1">
    <location>
        <begin position="32"/>
        <end position="51"/>
    </location>
</feature>
<feature type="transmembrane region" description="Helical" evidence="1">
    <location>
        <begin position="141"/>
        <end position="160"/>
    </location>
</feature>
<dbReference type="OrthoDB" id="9814731at2"/>
<keyword evidence="4" id="KW-1185">Reference proteome</keyword>
<evidence type="ECO:0000256" key="1">
    <source>
        <dbReference type="SAM" id="Phobius"/>
    </source>
</evidence>
<feature type="transmembrane region" description="Helical" evidence="1">
    <location>
        <begin position="224"/>
        <end position="244"/>
    </location>
</feature>
<name>A0A5K7YUZ1_9BACT</name>
<feature type="transmembrane region" description="Helical" evidence="1">
    <location>
        <begin position="197"/>
        <end position="217"/>
    </location>
</feature>
<dbReference type="GO" id="GO:0016020">
    <property type="term" value="C:membrane"/>
    <property type="evidence" value="ECO:0007669"/>
    <property type="project" value="InterPro"/>
</dbReference>
<evidence type="ECO:0000313" key="3">
    <source>
        <dbReference type="EMBL" id="BBO70124.1"/>
    </source>
</evidence>
<dbReference type="PANTHER" id="PTHR22911">
    <property type="entry name" value="ACYL-MALONYL CONDENSING ENZYME-RELATED"/>
    <property type="match status" value="1"/>
</dbReference>
<dbReference type="EMBL" id="AP021874">
    <property type="protein sequence ID" value="BBO70124.1"/>
    <property type="molecule type" value="Genomic_DNA"/>
</dbReference>
<feature type="transmembrane region" description="Helical" evidence="1">
    <location>
        <begin position="63"/>
        <end position="80"/>
    </location>
</feature>
<dbReference type="RefSeq" id="WP_155318095.1">
    <property type="nucleotide sequence ID" value="NZ_AP021874.1"/>
</dbReference>
<feature type="transmembrane region" description="Helical" evidence="1">
    <location>
        <begin position="250"/>
        <end position="267"/>
    </location>
</feature>
<dbReference type="SUPFAM" id="SSF103481">
    <property type="entry name" value="Multidrug resistance efflux transporter EmrE"/>
    <property type="match status" value="2"/>
</dbReference>
<keyword evidence="1" id="KW-1133">Transmembrane helix</keyword>
<keyword evidence="1" id="KW-0812">Transmembrane</keyword>
<feature type="domain" description="EamA" evidence="2">
    <location>
        <begin position="7"/>
        <end position="131"/>
    </location>
</feature>
<reference evidence="3 4" key="1">
    <citation type="submission" date="2019-11" db="EMBL/GenBank/DDBJ databases">
        <title>Comparative genomics of hydrocarbon-degrading Desulfosarcina strains.</title>
        <authorList>
            <person name="Watanabe M."/>
            <person name="Kojima H."/>
            <person name="Fukui M."/>
        </authorList>
    </citation>
    <scope>NUCLEOTIDE SEQUENCE [LARGE SCALE GENOMIC DNA]</scope>
    <source>
        <strain evidence="3 4">PL12</strain>
    </source>
</reference>
<dbReference type="KEGG" id="dalk:DSCA_40540"/>
<dbReference type="Pfam" id="PF00892">
    <property type="entry name" value="EamA"/>
    <property type="match status" value="2"/>
</dbReference>
<keyword evidence="1" id="KW-0472">Membrane</keyword>
<dbReference type="AlphaFoldDB" id="A0A5K7YUZ1"/>
<accession>A0A5K7YUZ1</accession>
<sequence>MNDNRQAVLMLLAAAILWSTSGVLIKLVALHPMAIAGWRSLIAGGVIMLLCRKEVKISWGIKPLIAAACMGLFCICFVVATKLSTAANAIVLQYSASAYVAILAPRMLGEPTRRQDWYFLSLVVAGVCLFFMDDLSTDGRLGILVGVAGSIFWAGAMIFLRKSRHRSTAWPIALGNFMAAGVCLPFMFRQAPTSVEWLGLAGLGVLSLGAGYAVFAYAVKRVRALEAVLIPAIEPLINPVWVFLATGEAPGMWAFIGGIVVLTAVTVRGITTACAGRIGVPPVKPPPIHCAAE</sequence>
<feature type="transmembrane region" description="Helical" evidence="1">
    <location>
        <begin position="117"/>
        <end position="135"/>
    </location>
</feature>
<feature type="domain" description="EamA" evidence="2">
    <location>
        <begin position="141"/>
        <end position="266"/>
    </location>
</feature>
<protein>
    <submittedName>
        <fullName evidence="3">Membrane protein</fullName>
    </submittedName>
</protein>
<dbReference type="Proteomes" id="UP000427906">
    <property type="component" value="Chromosome"/>
</dbReference>
<organism evidence="3 4">
    <name type="scientific">Desulfosarcina alkanivorans</name>
    <dbReference type="NCBI Taxonomy" id="571177"/>
    <lineage>
        <taxon>Bacteria</taxon>
        <taxon>Pseudomonadati</taxon>
        <taxon>Thermodesulfobacteriota</taxon>
        <taxon>Desulfobacteria</taxon>
        <taxon>Desulfobacterales</taxon>
        <taxon>Desulfosarcinaceae</taxon>
        <taxon>Desulfosarcina</taxon>
    </lineage>
</organism>
<feature type="transmembrane region" description="Helical" evidence="1">
    <location>
        <begin position="172"/>
        <end position="191"/>
    </location>
</feature>
<dbReference type="InterPro" id="IPR000620">
    <property type="entry name" value="EamA_dom"/>
</dbReference>
<gene>
    <name evidence="3" type="ORF">DSCA_40540</name>
</gene>
<evidence type="ECO:0000313" key="4">
    <source>
        <dbReference type="Proteomes" id="UP000427906"/>
    </source>
</evidence>